<feature type="domain" description="PPIase cyclophilin-type" evidence="4">
    <location>
        <begin position="254"/>
        <end position="400"/>
    </location>
</feature>
<dbReference type="PROSITE" id="PS50072">
    <property type="entry name" value="CSA_PPIASE_2"/>
    <property type="match status" value="1"/>
</dbReference>
<dbReference type="InterPro" id="IPR044665">
    <property type="entry name" value="E_coli_cyclophilin_A-like"/>
</dbReference>
<gene>
    <name evidence="5" type="ORF">PPAR1163_LOCUS20565</name>
</gene>
<dbReference type="InterPro" id="IPR002130">
    <property type="entry name" value="Cyclophilin-type_PPIase_dom"/>
</dbReference>
<dbReference type="SUPFAM" id="SSF50891">
    <property type="entry name" value="Cyclophilin-like"/>
    <property type="match status" value="1"/>
</dbReference>
<dbReference type="EC" id="5.2.1.8" evidence="1"/>
<evidence type="ECO:0000256" key="1">
    <source>
        <dbReference type="ARBA" id="ARBA00013194"/>
    </source>
</evidence>
<evidence type="ECO:0000256" key="3">
    <source>
        <dbReference type="ARBA" id="ARBA00023235"/>
    </source>
</evidence>
<organism evidence="5">
    <name type="scientific">Phaeomonas parva</name>
    <dbReference type="NCBI Taxonomy" id="124430"/>
    <lineage>
        <taxon>Eukaryota</taxon>
        <taxon>Sar</taxon>
        <taxon>Stramenopiles</taxon>
        <taxon>Ochrophyta</taxon>
        <taxon>Pinguiophyceae</taxon>
        <taxon>Pinguiochrysidales</taxon>
        <taxon>Pinguiochrysidaceae</taxon>
        <taxon>Phaeomonas</taxon>
    </lineage>
</organism>
<dbReference type="PANTHER" id="PTHR43246">
    <property type="entry name" value="PEPTIDYL-PROLYL CIS-TRANS ISOMERASE CYP38, CHLOROPLASTIC"/>
    <property type="match status" value="1"/>
</dbReference>
<reference evidence="5" key="1">
    <citation type="submission" date="2021-01" db="EMBL/GenBank/DDBJ databases">
        <authorList>
            <person name="Corre E."/>
            <person name="Pelletier E."/>
            <person name="Niang G."/>
            <person name="Scheremetjew M."/>
            <person name="Finn R."/>
            <person name="Kale V."/>
            <person name="Holt S."/>
            <person name="Cochrane G."/>
            <person name="Meng A."/>
            <person name="Brown T."/>
            <person name="Cohen L."/>
        </authorList>
    </citation>
    <scope>NUCLEOTIDE SEQUENCE</scope>
    <source>
        <strain evidence="5">CCMP2877</strain>
    </source>
</reference>
<protein>
    <recommendedName>
        <fullName evidence="1">peptidylprolyl isomerase</fullName>
        <ecNumber evidence="1">5.2.1.8</ecNumber>
    </recommendedName>
</protein>
<dbReference type="GO" id="GO:0003755">
    <property type="term" value="F:peptidyl-prolyl cis-trans isomerase activity"/>
    <property type="evidence" value="ECO:0007669"/>
    <property type="project" value="UniProtKB-KW"/>
</dbReference>
<dbReference type="Gene3D" id="2.40.100.10">
    <property type="entry name" value="Cyclophilin-like"/>
    <property type="match status" value="1"/>
</dbReference>
<dbReference type="Pfam" id="PF00160">
    <property type="entry name" value="Pro_isomerase"/>
    <property type="match status" value="1"/>
</dbReference>
<evidence type="ECO:0000259" key="4">
    <source>
        <dbReference type="PROSITE" id="PS50072"/>
    </source>
</evidence>
<dbReference type="AlphaFoldDB" id="A0A7S1XWK7"/>
<dbReference type="EMBL" id="HBGJ01032515">
    <property type="protein sequence ID" value="CAD9262184.1"/>
    <property type="molecule type" value="Transcribed_RNA"/>
</dbReference>
<dbReference type="InterPro" id="IPR029000">
    <property type="entry name" value="Cyclophilin-like_dom_sf"/>
</dbReference>
<keyword evidence="3" id="KW-0413">Isomerase</keyword>
<evidence type="ECO:0000256" key="2">
    <source>
        <dbReference type="ARBA" id="ARBA00023110"/>
    </source>
</evidence>
<accession>A0A7S1XWK7</accession>
<sequence>MARGVRAVAAAVLLAAGAAAWKPLRVARGAAAGALISAGGMLAPLAPPLPQDAMTPLPGLVRPASAAVNPMQDVGIKEFLVKDGGQHLRLALPSPPGVDASKDTLRAAQINVELVKLRLEQVGARAPVWSACAKELEAAEKNIAASGALPADAATGVVNELRALKALVRSEDLAGTKRQQEVAAEALSAAREALLPPKYLPFTPEPPEEFRGLPLLKGRARVAFTLRHADGGTWVVNPGEIEEGQEIQRVKDLEVLVEVDGYHAPLTAARFVKLAAGGFYNGQKVNKAEELIVQTGERGSDKVQGGAIPLELFYKGDAAPAYSYTSDEDNRATETFSLPFQAYGALGMARLPDDADSATSQVFFVKWDQALVPPGRNTLDGFYSCFGYATKNAELLKQVQPGDVVVSAKVISGLDGLVE</sequence>
<name>A0A7S1XWK7_9STRA</name>
<proteinExistence type="predicted"/>
<evidence type="ECO:0000313" key="5">
    <source>
        <dbReference type="EMBL" id="CAD9262184.1"/>
    </source>
</evidence>
<keyword evidence="2" id="KW-0697">Rotamase</keyword>